<sequence length="86" mass="9751">MKSLKLETSTCCCDLSEMFLAQEPNNSYSHKVLCYCSSMGGPQVQLLVAMTTLARLPQFRGSNGDDFQYWATWCGMTHMPDLRDME</sequence>
<evidence type="ECO:0000313" key="2">
    <source>
        <dbReference type="WBParaSite" id="nRc.2.0.1.t28555-RA"/>
    </source>
</evidence>
<dbReference type="WBParaSite" id="nRc.2.0.1.t28555-RA">
    <property type="protein sequence ID" value="nRc.2.0.1.t28555-RA"/>
    <property type="gene ID" value="nRc.2.0.1.g28555"/>
</dbReference>
<reference evidence="2" key="1">
    <citation type="submission" date="2022-11" db="UniProtKB">
        <authorList>
            <consortium name="WormBaseParasite"/>
        </authorList>
    </citation>
    <scope>IDENTIFICATION</scope>
</reference>
<name>A0A915JQS1_ROMCU</name>
<organism evidence="1 2">
    <name type="scientific">Romanomermis culicivorax</name>
    <name type="common">Nematode worm</name>
    <dbReference type="NCBI Taxonomy" id="13658"/>
    <lineage>
        <taxon>Eukaryota</taxon>
        <taxon>Metazoa</taxon>
        <taxon>Ecdysozoa</taxon>
        <taxon>Nematoda</taxon>
        <taxon>Enoplea</taxon>
        <taxon>Dorylaimia</taxon>
        <taxon>Mermithida</taxon>
        <taxon>Mermithoidea</taxon>
        <taxon>Mermithidae</taxon>
        <taxon>Romanomermis</taxon>
    </lineage>
</organism>
<protein>
    <submittedName>
        <fullName evidence="2">Uncharacterized protein</fullName>
    </submittedName>
</protein>
<proteinExistence type="predicted"/>
<dbReference type="AlphaFoldDB" id="A0A915JQS1"/>
<keyword evidence="1" id="KW-1185">Reference proteome</keyword>
<accession>A0A915JQS1</accession>
<evidence type="ECO:0000313" key="1">
    <source>
        <dbReference type="Proteomes" id="UP000887565"/>
    </source>
</evidence>
<dbReference type="Proteomes" id="UP000887565">
    <property type="component" value="Unplaced"/>
</dbReference>